<proteinExistence type="predicted"/>
<comment type="caution">
    <text evidence="1">The sequence shown here is derived from an EMBL/GenBank/DDBJ whole genome shotgun (WGS) entry which is preliminary data.</text>
</comment>
<dbReference type="AlphaFoldDB" id="A0A8J4PMY8"/>
<reference evidence="1" key="1">
    <citation type="submission" date="2020-01" db="EMBL/GenBank/DDBJ databases">
        <title>Development of genomics and gene disruption for Polysphondylium violaceum indicates a role for the polyketide synthase stlB in stalk morphogenesis.</title>
        <authorList>
            <person name="Narita B."/>
            <person name="Kawabe Y."/>
            <person name="Kin K."/>
            <person name="Saito T."/>
            <person name="Gibbs R."/>
            <person name="Kuspa A."/>
            <person name="Muzny D."/>
            <person name="Queller D."/>
            <person name="Richards S."/>
            <person name="Strassman J."/>
            <person name="Sucgang R."/>
            <person name="Worley K."/>
            <person name="Schaap P."/>
        </authorList>
    </citation>
    <scope>NUCLEOTIDE SEQUENCE</scope>
    <source>
        <strain evidence="1">QSvi11</strain>
    </source>
</reference>
<gene>
    <name evidence="1" type="ORF">CYY_008762</name>
</gene>
<accession>A0A8J4PMY8</accession>
<evidence type="ECO:0008006" key="3">
    <source>
        <dbReference type="Google" id="ProtNLM"/>
    </source>
</evidence>
<evidence type="ECO:0000313" key="2">
    <source>
        <dbReference type="Proteomes" id="UP000695562"/>
    </source>
</evidence>
<feature type="non-terminal residue" evidence="1">
    <location>
        <position position="250"/>
    </location>
</feature>
<sequence>MVYSDIYDPNHQFSVEVFPGAVGSYSNGRRPIIQSPLVLVRNIISFTTDYSISRVSQSTMTINGDFVKGLTSDTPIKIIVRTLDYMYYSDCTQTQINSNQGVITFQINPTGNELLDSPYQLVVDVNNTDSGYSYFYFHPKSCPSSCGKGTCDTLKGVCLCEQGYTSYDCSVKLSLEPLSNPSITPSPIDQLNAGYQSPTSSDLVFTIDLISLAISNSFGYILNSTPIRSISNVQSVYGTNSATFSSQSFN</sequence>
<name>A0A8J4PMY8_9MYCE</name>
<protein>
    <recommendedName>
        <fullName evidence="3">EGF-like domain-containing protein</fullName>
    </recommendedName>
</protein>
<dbReference type="Proteomes" id="UP000695562">
    <property type="component" value="Unassembled WGS sequence"/>
</dbReference>
<evidence type="ECO:0000313" key="1">
    <source>
        <dbReference type="EMBL" id="KAF2069922.1"/>
    </source>
</evidence>
<dbReference type="EMBL" id="AJWJ01000573">
    <property type="protein sequence ID" value="KAF2069922.1"/>
    <property type="molecule type" value="Genomic_DNA"/>
</dbReference>
<organism evidence="1 2">
    <name type="scientific">Polysphondylium violaceum</name>
    <dbReference type="NCBI Taxonomy" id="133409"/>
    <lineage>
        <taxon>Eukaryota</taxon>
        <taxon>Amoebozoa</taxon>
        <taxon>Evosea</taxon>
        <taxon>Eumycetozoa</taxon>
        <taxon>Dictyostelia</taxon>
        <taxon>Dictyosteliales</taxon>
        <taxon>Dictyosteliaceae</taxon>
        <taxon>Polysphondylium</taxon>
    </lineage>
</organism>
<keyword evidence="2" id="KW-1185">Reference proteome</keyword>
<dbReference type="OrthoDB" id="24355at2759"/>